<name>A0A2K8KMJ0_9GAMM</name>
<dbReference type="PROSITE" id="PS51832">
    <property type="entry name" value="HD_GYP"/>
    <property type="match status" value="1"/>
</dbReference>
<evidence type="ECO:0000259" key="1">
    <source>
        <dbReference type="PROSITE" id="PS51832"/>
    </source>
</evidence>
<dbReference type="OrthoDB" id="9764808at2"/>
<protein>
    <submittedName>
        <fullName evidence="2">Chemotactic transducer-related protein</fullName>
    </submittedName>
</protein>
<dbReference type="InterPro" id="IPR003607">
    <property type="entry name" value="HD/PDEase_dom"/>
</dbReference>
<gene>
    <name evidence="2" type="ORF">REIFOR_00877</name>
</gene>
<dbReference type="InterPro" id="IPR029016">
    <property type="entry name" value="GAF-like_dom_sf"/>
</dbReference>
<dbReference type="Gene3D" id="1.10.3210.10">
    <property type="entry name" value="Hypothetical protein af1432"/>
    <property type="match status" value="2"/>
</dbReference>
<dbReference type="InterPro" id="IPR037522">
    <property type="entry name" value="HD_GYP_dom"/>
</dbReference>
<accession>A0A2K8KMJ0</accession>
<sequence>MRSQPRPLRPSSQLAWSLNTSGELLIRLAQETSLPGLMNLILTEAQSITGAEGGTFYRVSGEDDLACLKFTAIRNSALNIRIYDAEAKNVSGWRPIPLYIDGQPNHANVASFVALTKDTVIIEDAYETNNFDFSGTRVFDQSHHYRSRSIMAVPLLNHDQQVIGVMQLLNARNARGQLHTFSIEDQATVEAMAKFAAITLDNHKLVDSHKNLLDAFIKSLAQIIDVRSPHTSAHCQRIPVLTELIAGAACAQQSGYFKDFDLDQDGWYELHVAAWLHDCGKLATSENVLNKSTKLERLHDGIDAIRARFATRVAYAASEQERRQIRADLVLIERINKGGEFMSDAEKDQVKSIAQATWQDALGQERALLSPDEVVNLCITRGTINEDERAHINRHINLTIEVLENLPFPAKLKRVPEYAGGHHERMDGTGYPKGLTRDQMSIPARIMGVADVFEALTAKERPYKPPMPLSQAFAILRTMRAEHHIDPDVFELFLTSGVWRGYAQDHMLPVQIDVDDIKPYLV</sequence>
<dbReference type="EMBL" id="CP011797">
    <property type="protein sequence ID" value="ATX76045.1"/>
    <property type="molecule type" value="Genomic_DNA"/>
</dbReference>
<organism evidence="2 3">
    <name type="scientific">Reinekea forsetii</name>
    <dbReference type="NCBI Taxonomy" id="1336806"/>
    <lineage>
        <taxon>Bacteria</taxon>
        <taxon>Pseudomonadati</taxon>
        <taxon>Pseudomonadota</taxon>
        <taxon>Gammaproteobacteria</taxon>
        <taxon>Oceanospirillales</taxon>
        <taxon>Saccharospirillaceae</taxon>
        <taxon>Reinekea</taxon>
    </lineage>
</organism>
<dbReference type="Gene3D" id="3.30.450.40">
    <property type="match status" value="1"/>
</dbReference>
<dbReference type="RefSeq" id="WP_100256416.1">
    <property type="nucleotide sequence ID" value="NZ_CP011797.1"/>
</dbReference>
<keyword evidence="3" id="KW-1185">Reference proteome</keyword>
<evidence type="ECO:0000313" key="3">
    <source>
        <dbReference type="Proteomes" id="UP000229757"/>
    </source>
</evidence>
<proteinExistence type="predicted"/>
<evidence type="ECO:0000313" key="2">
    <source>
        <dbReference type="EMBL" id="ATX76045.1"/>
    </source>
</evidence>
<dbReference type="InterPro" id="IPR003018">
    <property type="entry name" value="GAF"/>
</dbReference>
<dbReference type="SUPFAM" id="SSF109604">
    <property type="entry name" value="HD-domain/PDEase-like"/>
    <property type="match status" value="1"/>
</dbReference>
<dbReference type="PANTHER" id="PTHR43155">
    <property type="entry name" value="CYCLIC DI-GMP PHOSPHODIESTERASE PA4108-RELATED"/>
    <property type="match status" value="1"/>
</dbReference>
<dbReference type="Pfam" id="PF13487">
    <property type="entry name" value="HD_5"/>
    <property type="match status" value="1"/>
</dbReference>
<dbReference type="CDD" id="cd00077">
    <property type="entry name" value="HDc"/>
    <property type="match status" value="1"/>
</dbReference>
<dbReference type="Proteomes" id="UP000229757">
    <property type="component" value="Chromosome"/>
</dbReference>
<feature type="domain" description="HD-GYP" evidence="1">
    <location>
        <begin position="298"/>
        <end position="509"/>
    </location>
</feature>
<dbReference type="GO" id="GO:0008081">
    <property type="term" value="F:phosphoric diester hydrolase activity"/>
    <property type="evidence" value="ECO:0007669"/>
    <property type="project" value="UniProtKB-ARBA"/>
</dbReference>
<dbReference type="SMART" id="SM00065">
    <property type="entry name" value="GAF"/>
    <property type="match status" value="1"/>
</dbReference>
<dbReference type="KEGG" id="rfo:REIFOR_00877"/>
<reference evidence="2 3" key="1">
    <citation type="journal article" date="2017" name="Environ. Microbiol.">
        <title>Genomic and physiological analyses of 'Reinekea forsetii' reveal a versatile opportunistic lifestyle during spring algae blooms.</title>
        <authorList>
            <person name="Avci B."/>
            <person name="Hahnke R.L."/>
            <person name="Chafee M."/>
            <person name="Fischer T."/>
            <person name="Gruber-Vodicka H."/>
            <person name="Tegetmeyer H.E."/>
            <person name="Harder J."/>
            <person name="Fuchs B.M."/>
            <person name="Amann R.I."/>
            <person name="Teeling H."/>
        </authorList>
    </citation>
    <scope>NUCLEOTIDE SEQUENCE [LARGE SCALE GENOMIC DNA]</scope>
    <source>
        <strain evidence="2 3">Hel1_31_D35</strain>
    </source>
</reference>
<dbReference type="PANTHER" id="PTHR43155:SF2">
    <property type="entry name" value="CYCLIC DI-GMP PHOSPHODIESTERASE PA4108"/>
    <property type="match status" value="1"/>
</dbReference>
<dbReference type="Pfam" id="PF01590">
    <property type="entry name" value="GAF"/>
    <property type="match status" value="1"/>
</dbReference>
<dbReference type="SUPFAM" id="SSF55781">
    <property type="entry name" value="GAF domain-like"/>
    <property type="match status" value="1"/>
</dbReference>
<dbReference type="AlphaFoldDB" id="A0A2K8KMJ0"/>